<dbReference type="InterPro" id="IPR001623">
    <property type="entry name" value="DnaJ_domain"/>
</dbReference>
<feature type="compositionally biased region" description="Basic residues" evidence="2">
    <location>
        <begin position="36"/>
        <end position="45"/>
    </location>
</feature>
<feature type="region of interest" description="Disordered" evidence="2">
    <location>
        <begin position="1"/>
        <end position="112"/>
    </location>
</feature>
<feature type="compositionally biased region" description="Low complexity" evidence="2">
    <location>
        <begin position="16"/>
        <end position="34"/>
    </location>
</feature>
<protein>
    <recommendedName>
        <fullName evidence="3">J domain-containing protein</fullName>
    </recommendedName>
</protein>
<dbReference type="SMART" id="SM00271">
    <property type="entry name" value="DnaJ"/>
    <property type="match status" value="1"/>
</dbReference>
<accession>A0ABD1U634</accession>
<comment type="caution">
    <text evidence="4">The sequence shown here is derived from an EMBL/GenBank/DDBJ whole genome shotgun (WGS) entry which is preliminary data.</text>
</comment>
<dbReference type="Pfam" id="PF00226">
    <property type="entry name" value="DnaJ"/>
    <property type="match status" value="1"/>
</dbReference>
<dbReference type="PRINTS" id="PR00625">
    <property type="entry name" value="JDOMAIN"/>
</dbReference>
<keyword evidence="5" id="KW-1185">Reference proteome</keyword>
<feature type="region of interest" description="Disordered" evidence="2">
    <location>
        <begin position="508"/>
        <end position="592"/>
    </location>
</feature>
<dbReference type="EMBL" id="JBFOLJ010000007">
    <property type="protein sequence ID" value="KAL2520098.1"/>
    <property type="molecule type" value="Genomic_DNA"/>
</dbReference>
<proteinExistence type="predicted"/>
<dbReference type="PANTHER" id="PTHR47422:SF1">
    <property type="entry name" value="DNAJ HEAT SHOCK N-TERMINAL DOMAIN-CONTAINING PROTEIN"/>
    <property type="match status" value="1"/>
</dbReference>
<evidence type="ECO:0000259" key="3">
    <source>
        <dbReference type="PROSITE" id="PS50076"/>
    </source>
</evidence>
<feature type="domain" description="J" evidence="3">
    <location>
        <begin position="310"/>
        <end position="374"/>
    </location>
</feature>
<dbReference type="SUPFAM" id="SSF46565">
    <property type="entry name" value="Chaperone J-domain"/>
    <property type="match status" value="1"/>
</dbReference>
<feature type="compositionally biased region" description="Basic residues" evidence="2">
    <location>
        <begin position="67"/>
        <end position="89"/>
    </location>
</feature>
<feature type="compositionally biased region" description="Basic and acidic residues" evidence="2">
    <location>
        <begin position="529"/>
        <end position="563"/>
    </location>
</feature>
<dbReference type="Pfam" id="PF02704">
    <property type="entry name" value="GASA"/>
    <property type="match status" value="1"/>
</dbReference>
<dbReference type="PROSITE" id="PS50076">
    <property type="entry name" value="DNAJ_2"/>
    <property type="match status" value="1"/>
</dbReference>
<keyword evidence="1" id="KW-0175">Coiled coil</keyword>
<dbReference type="CDD" id="cd06257">
    <property type="entry name" value="DnaJ"/>
    <property type="match status" value="1"/>
</dbReference>
<gene>
    <name evidence="4" type="ORF">Fot_24021</name>
</gene>
<evidence type="ECO:0000313" key="5">
    <source>
        <dbReference type="Proteomes" id="UP001604277"/>
    </source>
</evidence>
<feature type="region of interest" description="Disordered" evidence="2">
    <location>
        <begin position="428"/>
        <end position="462"/>
    </location>
</feature>
<evidence type="ECO:0000313" key="4">
    <source>
        <dbReference type="EMBL" id="KAL2520098.1"/>
    </source>
</evidence>
<dbReference type="InterPro" id="IPR003854">
    <property type="entry name" value="GASA"/>
</dbReference>
<name>A0ABD1U634_9LAMI</name>
<organism evidence="4 5">
    <name type="scientific">Forsythia ovata</name>
    <dbReference type="NCBI Taxonomy" id="205694"/>
    <lineage>
        <taxon>Eukaryota</taxon>
        <taxon>Viridiplantae</taxon>
        <taxon>Streptophyta</taxon>
        <taxon>Embryophyta</taxon>
        <taxon>Tracheophyta</taxon>
        <taxon>Spermatophyta</taxon>
        <taxon>Magnoliopsida</taxon>
        <taxon>eudicotyledons</taxon>
        <taxon>Gunneridae</taxon>
        <taxon>Pentapetalae</taxon>
        <taxon>asterids</taxon>
        <taxon>lamiids</taxon>
        <taxon>Lamiales</taxon>
        <taxon>Oleaceae</taxon>
        <taxon>Forsythieae</taxon>
        <taxon>Forsythia</taxon>
    </lineage>
</organism>
<dbReference type="PANTHER" id="PTHR47422">
    <property type="entry name" value="DNAJ HEAT SHOCK N-TERMINAL DOMAIN-CONTAINING PROTEIN"/>
    <property type="match status" value="1"/>
</dbReference>
<dbReference type="Gene3D" id="1.10.287.110">
    <property type="entry name" value="DnaJ domain"/>
    <property type="match status" value="1"/>
</dbReference>
<evidence type="ECO:0000256" key="2">
    <source>
        <dbReference type="SAM" id="MobiDB-lite"/>
    </source>
</evidence>
<reference evidence="5" key="1">
    <citation type="submission" date="2024-07" db="EMBL/GenBank/DDBJ databases">
        <title>Two chromosome-level genome assemblies of Korean endemic species Abeliophyllum distichum and Forsythia ovata (Oleaceae).</title>
        <authorList>
            <person name="Jang H."/>
        </authorList>
    </citation>
    <scope>NUCLEOTIDE SEQUENCE [LARGE SCALE GENOMIC DNA]</scope>
</reference>
<feature type="compositionally biased region" description="Basic and acidic residues" evidence="2">
    <location>
        <begin position="46"/>
        <end position="66"/>
    </location>
</feature>
<evidence type="ECO:0000256" key="1">
    <source>
        <dbReference type="SAM" id="Coils"/>
    </source>
</evidence>
<feature type="coiled-coil region" evidence="1">
    <location>
        <begin position="366"/>
        <end position="393"/>
    </location>
</feature>
<dbReference type="Proteomes" id="UP001604277">
    <property type="component" value="Unassembled WGS sequence"/>
</dbReference>
<dbReference type="InterPro" id="IPR022226">
    <property type="entry name" value="DUF3752"/>
</dbReference>
<sequence length="702" mass="79651">MVITLPKIAFKPYVESSTSTGYSYSSPPSEMESSLKQHKSTHKRRHVEDWDERHESKKSQRDYKEEKKKKKKHTKERRKEKRREKKKRRYDLDHESGSELEGSEPERPREAPQDVAKWILKEFPDVAGDLEQLLRMIDDGQAVDIRGLSEKSLVNSLRKLFISLNLKESDDQVFLLPSKVRPTLEVVGPIIRSRAQPQPLDHLVSQEKDSVMTELEGRTVTENVDLHCRKEDSIGPRRRVIGPEMPSAELLAVAAKLTEAEAELREAELDEDSELFIGPPPPAMVTEAESANEAERFEEITRILGAEDDSTYDVLGVNKNMSAENIKKRYWKLSLMVHPDKCSHPQAQQAFVKLNKAFKDLQDPEKRKALDEKIKLKEEQEEFKAEMKSMREAAQWRRVQGISMEGDDILLAEMDVKVAPKREEWMTTLPPERKPGMTMQSTRFSKSSKEGRGDTSAWTDTPPERAQKAKMNYLEAYNEATALASKEHENKIANVDAELVDQYNKAKRSKSLVEKHQESVRSGSKKKSKQESLKEDWEGKHPWKPWDREKDLTAGRQSVKLDAENMTAGEIKSREQTQAKPGVGREKSKRSPNQLAGASALLLLVAINHFALSVSDAAHSLTQRDEAGNVGSLLKKSHPRKINCGHACLRRCRESSRKNVCERACKSCCARCNCVPPGTYGNKGACPCYASLRTHGNKPKCP</sequence>
<dbReference type="Pfam" id="PF12572">
    <property type="entry name" value="DUF3752"/>
    <property type="match status" value="1"/>
</dbReference>
<dbReference type="InterPro" id="IPR036869">
    <property type="entry name" value="J_dom_sf"/>
</dbReference>
<dbReference type="AlphaFoldDB" id="A0ABD1U634"/>